<evidence type="ECO:0000313" key="8">
    <source>
        <dbReference type="Proteomes" id="UP001304683"/>
    </source>
</evidence>
<dbReference type="PANTHER" id="PTHR33217:SF9">
    <property type="entry name" value="MUTATOR FAMILY TRANSPOSASE"/>
    <property type="match status" value="1"/>
</dbReference>
<name>A0ABZ0QLS4_9FIRM</name>
<keyword evidence="3 6" id="KW-0815">Transposition</keyword>
<evidence type="ECO:0000256" key="3">
    <source>
        <dbReference type="ARBA" id="ARBA00022578"/>
    </source>
</evidence>
<reference evidence="7 8" key="1">
    <citation type="submission" date="2023-08" db="EMBL/GenBank/DDBJ databases">
        <title>Genome sequence of Thermaerobacter compostii strain Ins1, a spore-forming filamentous bacterium isolated from a deep geothermal reservoir.</title>
        <authorList>
            <person name="Bregnard D."/>
            <person name="Gonzalez D."/>
            <person name="Junier P."/>
        </authorList>
    </citation>
    <scope>NUCLEOTIDE SEQUENCE [LARGE SCALE GENOMIC DNA]</scope>
    <source>
        <strain evidence="7 8">Ins1</strain>
    </source>
</reference>
<evidence type="ECO:0000256" key="5">
    <source>
        <dbReference type="ARBA" id="ARBA00023172"/>
    </source>
</evidence>
<evidence type="ECO:0000256" key="2">
    <source>
        <dbReference type="ARBA" id="ARBA00010961"/>
    </source>
</evidence>
<dbReference type="PANTHER" id="PTHR33217">
    <property type="entry name" value="TRANSPOSASE FOR INSERTION SEQUENCE ELEMENT IS1081"/>
    <property type="match status" value="1"/>
</dbReference>
<keyword evidence="5 6" id="KW-0233">DNA recombination</keyword>
<dbReference type="InterPro" id="IPR001207">
    <property type="entry name" value="Transposase_mutator"/>
</dbReference>
<proteinExistence type="inferred from homology"/>
<comment type="function">
    <text evidence="1 6">Required for the transposition of the insertion element.</text>
</comment>
<evidence type="ECO:0000313" key="7">
    <source>
        <dbReference type="EMBL" id="WPD18450.1"/>
    </source>
</evidence>
<evidence type="ECO:0000256" key="4">
    <source>
        <dbReference type="ARBA" id="ARBA00023125"/>
    </source>
</evidence>
<evidence type="ECO:0000256" key="1">
    <source>
        <dbReference type="ARBA" id="ARBA00002190"/>
    </source>
</evidence>
<keyword evidence="4 6" id="KW-0238">DNA-binding</keyword>
<dbReference type="Pfam" id="PF00872">
    <property type="entry name" value="Transposase_mut"/>
    <property type="match status" value="1"/>
</dbReference>
<dbReference type="Proteomes" id="UP001304683">
    <property type="component" value="Chromosome"/>
</dbReference>
<comment type="similarity">
    <text evidence="2 6">Belongs to the transposase mutator family.</text>
</comment>
<gene>
    <name evidence="7" type="ORF">Q5761_08740</name>
</gene>
<dbReference type="EMBL" id="CP132508">
    <property type="protein sequence ID" value="WPD18450.1"/>
    <property type="molecule type" value="Genomic_DNA"/>
</dbReference>
<protein>
    <recommendedName>
        <fullName evidence="6">Mutator family transposase</fullName>
    </recommendedName>
</protein>
<evidence type="ECO:0000256" key="6">
    <source>
        <dbReference type="RuleBase" id="RU365089"/>
    </source>
</evidence>
<organism evidence="7 8">
    <name type="scientific">Thermaerobacter composti</name>
    <dbReference type="NCBI Taxonomy" id="554949"/>
    <lineage>
        <taxon>Bacteria</taxon>
        <taxon>Bacillati</taxon>
        <taxon>Bacillota</taxon>
        <taxon>Clostridia</taxon>
        <taxon>Eubacteriales</taxon>
        <taxon>Clostridiales Family XVII. Incertae Sedis</taxon>
        <taxon>Thermaerobacter</taxon>
    </lineage>
</organism>
<accession>A0ABZ0QLS4</accession>
<sequence length="156" mass="18588">MRNVLHKVPEEARPVLKPYLEAIRDAPDIEQGRRLVAEVVERFGREYPSAMQSLQEDLEASLAHLRLPAAHRKHVRTTNLVERSFEEERRRAKVIPRFRSERECLKLVFAVLWRASERWRRVQFSEHERKQLERYIEERQRQRAAQKEVSPAATVA</sequence>
<dbReference type="RefSeq" id="WP_318750285.1">
    <property type="nucleotide sequence ID" value="NZ_CP132508.1"/>
</dbReference>
<keyword evidence="6" id="KW-0814">Transposable element</keyword>
<keyword evidence="8" id="KW-1185">Reference proteome</keyword>